<dbReference type="SUPFAM" id="SSF52087">
    <property type="entry name" value="CRAL/TRIO domain"/>
    <property type="match status" value="1"/>
</dbReference>
<reference evidence="2" key="1">
    <citation type="submission" date="2016-03" db="EMBL/GenBank/DDBJ databases">
        <authorList>
            <person name="Sibley D."/>
            <person name="Venepally P."/>
            <person name="Karamycheva S."/>
            <person name="Hadjithomas M."/>
            <person name="Khan A."/>
            <person name="Brunk B."/>
            <person name="Roos D."/>
            <person name="Caler E."/>
            <person name="Lorenzi H."/>
        </authorList>
    </citation>
    <scope>NUCLEOTIDE SEQUENCE [LARGE SCALE GENOMIC DNA]</scope>
    <source>
        <strain evidence="2">TgCatPRC2</strain>
    </source>
</reference>
<proteinExistence type="predicted"/>
<sequence>NDLFSHVNKNQVEERYGGTCPNVKEFDGIFMPPGPFS</sequence>
<dbReference type="EMBL" id="AHZP02001291">
    <property type="protein sequence ID" value="KYK67828.1"/>
    <property type="molecule type" value="Genomic_DNA"/>
</dbReference>
<protein>
    <submittedName>
        <fullName evidence="1">Putative polyphosphoinositide binding protein</fullName>
    </submittedName>
</protein>
<dbReference type="VEuPathDB" id="ToxoDB:TGPRC2_237000B"/>
<dbReference type="InterPro" id="IPR036865">
    <property type="entry name" value="CRAL-TRIO_dom_sf"/>
</dbReference>
<dbReference type="Proteomes" id="UP000075225">
    <property type="component" value="Unassembled WGS sequence"/>
</dbReference>
<accession>A0A151HEU0</accession>
<dbReference type="AlphaFoldDB" id="A0A151HEU0"/>
<gene>
    <name evidence="1" type="ORF">TGPRC2_237000B</name>
</gene>
<comment type="caution">
    <text evidence="1">The sequence shown here is derived from an EMBL/GenBank/DDBJ whole genome shotgun (WGS) entry which is preliminary data.</text>
</comment>
<evidence type="ECO:0000313" key="1">
    <source>
        <dbReference type="EMBL" id="KYK67828.1"/>
    </source>
</evidence>
<evidence type="ECO:0000313" key="2">
    <source>
        <dbReference type="Proteomes" id="UP000075225"/>
    </source>
</evidence>
<feature type="non-terminal residue" evidence="1">
    <location>
        <position position="1"/>
    </location>
</feature>
<organism evidence="1 2">
    <name type="scientific">Toxoplasma gondii TgCatPRC2</name>
    <dbReference type="NCBI Taxonomy" id="1130821"/>
    <lineage>
        <taxon>Eukaryota</taxon>
        <taxon>Sar</taxon>
        <taxon>Alveolata</taxon>
        <taxon>Apicomplexa</taxon>
        <taxon>Conoidasida</taxon>
        <taxon>Coccidia</taxon>
        <taxon>Eucoccidiorida</taxon>
        <taxon>Eimeriorina</taxon>
        <taxon>Sarcocystidae</taxon>
        <taxon>Toxoplasma</taxon>
    </lineage>
</organism>
<name>A0A151HEU0_TOXGO</name>